<evidence type="ECO:0000313" key="1">
    <source>
        <dbReference type="EMBL" id="CAE0309925.1"/>
    </source>
</evidence>
<gene>
    <name evidence="1" type="ORF">FEHR0123_LOCUS4841</name>
</gene>
<name>A0A7S3MLC8_9SPIT</name>
<reference evidence="1" key="1">
    <citation type="submission" date="2021-01" db="EMBL/GenBank/DDBJ databases">
        <authorList>
            <person name="Corre E."/>
            <person name="Pelletier E."/>
            <person name="Niang G."/>
            <person name="Scheremetjew M."/>
            <person name="Finn R."/>
            <person name="Kale V."/>
            <person name="Holt S."/>
            <person name="Cochrane G."/>
            <person name="Meng A."/>
            <person name="Brown T."/>
            <person name="Cohen L."/>
        </authorList>
    </citation>
    <scope>NUCLEOTIDE SEQUENCE</scope>
    <source>
        <strain evidence="1">Fehren 1</strain>
    </source>
</reference>
<proteinExistence type="predicted"/>
<dbReference type="EMBL" id="HBIE01015614">
    <property type="protein sequence ID" value="CAE0309925.1"/>
    <property type="molecule type" value="Transcribed_RNA"/>
</dbReference>
<accession>A0A7S3MLC8</accession>
<dbReference type="AlphaFoldDB" id="A0A7S3MLC8"/>
<sequence length="103" mass="11487">MLSDIKAAKEVQVLAQKVSEAKEEDKKAESAQSPTVFGFDLDDLDLSDRALLARRMTLGVGALHLFVGRPFLRTSWRACLRNTTFFYVGSSLALKQPQNLNPF</sequence>
<organism evidence="1">
    <name type="scientific">Favella ehrenbergii</name>
    <dbReference type="NCBI Taxonomy" id="182087"/>
    <lineage>
        <taxon>Eukaryota</taxon>
        <taxon>Sar</taxon>
        <taxon>Alveolata</taxon>
        <taxon>Ciliophora</taxon>
        <taxon>Intramacronucleata</taxon>
        <taxon>Spirotrichea</taxon>
        <taxon>Choreotrichia</taxon>
        <taxon>Tintinnida</taxon>
        <taxon>Xystonellidae</taxon>
        <taxon>Favella</taxon>
    </lineage>
</organism>
<protein>
    <submittedName>
        <fullName evidence="1">Uncharacterized protein</fullName>
    </submittedName>
</protein>